<evidence type="ECO:0000313" key="3">
    <source>
        <dbReference type="Proteomes" id="UP000678237"/>
    </source>
</evidence>
<dbReference type="InterPro" id="IPR037997">
    <property type="entry name" value="Dgk1-like"/>
</dbReference>
<sequence>MKLEVERQLFHLVMGTAFVLVVHFFGVQETLYFSLALLALGTGVAWLLGKGVRLPFVYDALRLAEREHEKGIPGFGAFKFVSAVSLLTLLFQSERVVLGALLVLAYGDSFSTWVGKNFGRIKTAGNRTLEGTVAGVLSSFLILGLFFEPFTAFATALAGMLAEYLPVDDNYSIPLVSAAALTLLKGGA</sequence>
<keyword evidence="1" id="KW-1133">Transmembrane helix</keyword>
<reference evidence="2" key="1">
    <citation type="submission" date="2021-03" db="EMBL/GenBank/DDBJ databases">
        <authorList>
            <person name="Jaffe A."/>
        </authorList>
    </citation>
    <scope>NUCLEOTIDE SEQUENCE</scope>
    <source>
        <strain evidence="2">RIFCSPLOWO2_01_FULL_58_19</strain>
    </source>
</reference>
<accession>A0A8T4LC68</accession>
<dbReference type="AlphaFoldDB" id="A0A8T4LC68"/>
<proteinExistence type="predicted"/>
<name>A0A8T4LC68_9ARCH</name>
<dbReference type="PANTHER" id="PTHR31303">
    <property type="entry name" value="CTP-DEPENDENT DIACYLGLYCEROL KINASE 1"/>
    <property type="match status" value="1"/>
</dbReference>
<feature type="transmembrane region" description="Helical" evidence="1">
    <location>
        <begin position="97"/>
        <end position="115"/>
    </location>
</feature>
<reference evidence="2" key="2">
    <citation type="submission" date="2021-05" db="EMBL/GenBank/DDBJ databases">
        <title>Protein family content uncovers lineage relationships and bacterial pathway maintenance mechanisms in DPANN archaea.</title>
        <authorList>
            <person name="Castelle C.J."/>
            <person name="Meheust R."/>
            <person name="Jaffe A.L."/>
            <person name="Seitz K."/>
            <person name="Gong X."/>
            <person name="Baker B.J."/>
            <person name="Banfield J.F."/>
        </authorList>
    </citation>
    <scope>NUCLEOTIDE SEQUENCE</scope>
    <source>
        <strain evidence="2">RIFCSPLOWO2_01_FULL_58_19</strain>
    </source>
</reference>
<dbReference type="PANTHER" id="PTHR31303:SF1">
    <property type="entry name" value="CTP-DEPENDENT DIACYLGLYCEROL KINASE 1"/>
    <property type="match status" value="1"/>
</dbReference>
<evidence type="ECO:0008006" key="4">
    <source>
        <dbReference type="Google" id="ProtNLM"/>
    </source>
</evidence>
<dbReference type="EMBL" id="JAGVWE010000002">
    <property type="protein sequence ID" value="MBS3062290.1"/>
    <property type="molecule type" value="Genomic_DNA"/>
</dbReference>
<keyword evidence="1" id="KW-0812">Transmembrane</keyword>
<comment type="caution">
    <text evidence="2">The sequence shown here is derived from an EMBL/GenBank/DDBJ whole genome shotgun (WGS) entry which is preliminary data.</text>
</comment>
<evidence type="ECO:0000313" key="2">
    <source>
        <dbReference type="EMBL" id="MBS3062290.1"/>
    </source>
</evidence>
<feature type="transmembrane region" description="Helical" evidence="1">
    <location>
        <begin position="9"/>
        <end position="25"/>
    </location>
</feature>
<feature type="transmembrane region" description="Helical" evidence="1">
    <location>
        <begin position="31"/>
        <end position="49"/>
    </location>
</feature>
<feature type="transmembrane region" description="Helical" evidence="1">
    <location>
        <begin position="136"/>
        <end position="162"/>
    </location>
</feature>
<protein>
    <recommendedName>
        <fullName evidence="4">Phosphatidate cytidylyltransferase</fullName>
    </recommendedName>
</protein>
<organism evidence="2 3">
    <name type="scientific">Candidatus Iainarchaeum sp</name>
    <dbReference type="NCBI Taxonomy" id="3101447"/>
    <lineage>
        <taxon>Archaea</taxon>
        <taxon>Candidatus Iainarchaeota</taxon>
        <taxon>Candidatus Iainarchaeia</taxon>
        <taxon>Candidatus Iainarchaeales</taxon>
        <taxon>Candidatus Iainarchaeaceae</taxon>
        <taxon>Candidatus Iainarchaeum</taxon>
    </lineage>
</organism>
<feature type="transmembrane region" description="Helical" evidence="1">
    <location>
        <begin position="70"/>
        <end position="91"/>
    </location>
</feature>
<evidence type="ECO:0000256" key="1">
    <source>
        <dbReference type="SAM" id="Phobius"/>
    </source>
</evidence>
<keyword evidence="1" id="KW-0472">Membrane</keyword>
<dbReference type="GO" id="GO:0004143">
    <property type="term" value="F:ATP-dependent diacylglycerol kinase activity"/>
    <property type="evidence" value="ECO:0007669"/>
    <property type="project" value="InterPro"/>
</dbReference>
<gene>
    <name evidence="2" type="ORF">J4203_00310</name>
</gene>
<dbReference type="Proteomes" id="UP000678237">
    <property type="component" value="Unassembled WGS sequence"/>
</dbReference>